<protein>
    <submittedName>
        <fullName evidence="2">Uncharacterized protein</fullName>
    </submittedName>
</protein>
<dbReference type="AlphaFoldDB" id="A0A4P7NGH4"/>
<dbReference type="Proteomes" id="UP000294847">
    <property type="component" value="Chromosome 4"/>
</dbReference>
<feature type="region of interest" description="Disordered" evidence="1">
    <location>
        <begin position="275"/>
        <end position="367"/>
    </location>
</feature>
<feature type="compositionally biased region" description="Basic and acidic residues" evidence="1">
    <location>
        <begin position="341"/>
        <end position="360"/>
    </location>
</feature>
<sequence>MPMKWDDGAVAMLCGTIVAILGTDGITQEQKDAIVERMNSAGYDVAWNGISDFYFTKKSIHFYKMPRFEDIKGDLFEAIWRATAPTFGPEQQSTVITHLKAKGIEMTWDAVRAPGLHEDLVAVLLKQDLVSTENWKAVLAGMHEAQYQFTWRGFETIWDDRARSVLLQAVMDVAPPSADQWESIMEKVQESGYSYTPKAAFIVSIINHSLFVVPKIPFKMSGSRITHRWDDKSDRDLLIAVLAELAPTPEQMKNIVQRCHEAGYTFTVSAATQHLQKLKKKDPNGPGAATPSTPKGKKTAASATGSAAKSTSKRGRKPAKKVLDADDDEEDDFDASPSKKTKTEDKAENDAKVDRVKAEHVEEDDAI</sequence>
<evidence type="ECO:0000256" key="1">
    <source>
        <dbReference type="SAM" id="MobiDB-lite"/>
    </source>
</evidence>
<evidence type="ECO:0000313" key="2">
    <source>
        <dbReference type="EMBL" id="QBZ61049.1"/>
    </source>
</evidence>
<feature type="compositionally biased region" description="Acidic residues" evidence="1">
    <location>
        <begin position="325"/>
        <end position="334"/>
    </location>
</feature>
<proteinExistence type="predicted"/>
<accession>A0A4P7NGH4</accession>
<reference evidence="2 3" key="1">
    <citation type="journal article" date="2019" name="Mol. Biol. Evol.">
        <title>Blast fungal genomes show frequent chromosomal changes, gene gains and losses, and effector gene turnover.</title>
        <authorList>
            <person name="Gomez Luciano L.B."/>
            <person name="Jason Tsai I."/>
            <person name="Chuma I."/>
            <person name="Tosa Y."/>
            <person name="Chen Y.H."/>
            <person name="Li J.Y."/>
            <person name="Li M.Y."/>
            <person name="Jade Lu M.Y."/>
            <person name="Nakayashiki H."/>
            <person name="Li W.H."/>
        </authorList>
    </citation>
    <scope>NUCLEOTIDE SEQUENCE [LARGE SCALE GENOMIC DNA]</scope>
    <source>
        <strain evidence="2">MZ5-1-6</strain>
    </source>
</reference>
<dbReference type="EMBL" id="CP034207">
    <property type="protein sequence ID" value="QBZ61049.1"/>
    <property type="molecule type" value="Genomic_DNA"/>
</dbReference>
<organism evidence="2 3">
    <name type="scientific">Pyricularia oryzae</name>
    <name type="common">Rice blast fungus</name>
    <name type="synonym">Magnaporthe oryzae</name>
    <dbReference type="NCBI Taxonomy" id="318829"/>
    <lineage>
        <taxon>Eukaryota</taxon>
        <taxon>Fungi</taxon>
        <taxon>Dikarya</taxon>
        <taxon>Ascomycota</taxon>
        <taxon>Pezizomycotina</taxon>
        <taxon>Sordariomycetes</taxon>
        <taxon>Sordariomycetidae</taxon>
        <taxon>Magnaporthales</taxon>
        <taxon>Pyriculariaceae</taxon>
        <taxon>Pyricularia</taxon>
    </lineage>
</organism>
<feature type="compositionally biased region" description="Basic residues" evidence="1">
    <location>
        <begin position="311"/>
        <end position="320"/>
    </location>
</feature>
<name>A0A4P7NGH4_PYROR</name>
<gene>
    <name evidence="2" type="ORF">PoMZ_07995</name>
</gene>
<feature type="compositionally biased region" description="Low complexity" evidence="1">
    <location>
        <begin position="299"/>
        <end position="310"/>
    </location>
</feature>
<evidence type="ECO:0000313" key="3">
    <source>
        <dbReference type="Proteomes" id="UP000294847"/>
    </source>
</evidence>